<dbReference type="Proteomes" id="UP000756346">
    <property type="component" value="Unassembled WGS sequence"/>
</dbReference>
<dbReference type="OrthoDB" id="3596604at2759"/>
<feature type="transmembrane region" description="Helical" evidence="2">
    <location>
        <begin position="92"/>
        <end position="112"/>
    </location>
</feature>
<accession>A0A9P8YAK1</accession>
<evidence type="ECO:0000313" key="4">
    <source>
        <dbReference type="Proteomes" id="UP000756346"/>
    </source>
</evidence>
<dbReference type="RefSeq" id="XP_046014602.1">
    <property type="nucleotide sequence ID" value="XM_046153032.1"/>
</dbReference>
<feature type="compositionally biased region" description="Basic and acidic residues" evidence="1">
    <location>
        <begin position="20"/>
        <end position="34"/>
    </location>
</feature>
<evidence type="ECO:0000313" key="3">
    <source>
        <dbReference type="EMBL" id="KAH7034509.1"/>
    </source>
</evidence>
<dbReference type="GeneID" id="70182578"/>
<reference evidence="3" key="1">
    <citation type="journal article" date="2021" name="Nat. Commun.">
        <title>Genetic determinants of endophytism in the Arabidopsis root mycobiome.</title>
        <authorList>
            <person name="Mesny F."/>
            <person name="Miyauchi S."/>
            <person name="Thiergart T."/>
            <person name="Pickel B."/>
            <person name="Atanasova L."/>
            <person name="Karlsson M."/>
            <person name="Huettel B."/>
            <person name="Barry K.W."/>
            <person name="Haridas S."/>
            <person name="Chen C."/>
            <person name="Bauer D."/>
            <person name="Andreopoulos W."/>
            <person name="Pangilinan J."/>
            <person name="LaButti K."/>
            <person name="Riley R."/>
            <person name="Lipzen A."/>
            <person name="Clum A."/>
            <person name="Drula E."/>
            <person name="Henrissat B."/>
            <person name="Kohler A."/>
            <person name="Grigoriev I.V."/>
            <person name="Martin F.M."/>
            <person name="Hacquard S."/>
        </authorList>
    </citation>
    <scope>NUCLEOTIDE SEQUENCE</scope>
    <source>
        <strain evidence="3">MPI-CAGE-CH-0230</strain>
    </source>
</reference>
<feature type="transmembrane region" description="Helical" evidence="2">
    <location>
        <begin position="156"/>
        <end position="181"/>
    </location>
</feature>
<feature type="transmembrane region" description="Helical" evidence="2">
    <location>
        <begin position="58"/>
        <end position="80"/>
    </location>
</feature>
<keyword evidence="2" id="KW-0812">Transmembrane</keyword>
<feature type="region of interest" description="Disordered" evidence="1">
    <location>
        <begin position="14"/>
        <end position="36"/>
    </location>
</feature>
<organism evidence="3 4">
    <name type="scientific">Microdochium trichocladiopsis</name>
    <dbReference type="NCBI Taxonomy" id="1682393"/>
    <lineage>
        <taxon>Eukaryota</taxon>
        <taxon>Fungi</taxon>
        <taxon>Dikarya</taxon>
        <taxon>Ascomycota</taxon>
        <taxon>Pezizomycotina</taxon>
        <taxon>Sordariomycetes</taxon>
        <taxon>Xylariomycetidae</taxon>
        <taxon>Xylariales</taxon>
        <taxon>Microdochiaceae</taxon>
        <taxon>Microdochium</taxon>
    </lineage>
</organism>
<keyword evidence="2" id="KW-1133">Transmembrane helix</keyword>
<evidence type="ECO:0000256" key="2">
    <source>
        <dbReference type="SAM" id="Phobius"/>
    </source>
</evidence>
<keyword evidence="4" id="KW-1185">Reference proteome</keyword>
<sequence>MAANDTASVELRPLRTSTFQDDHQDEMPTDKTTRPDMALAPLGLATKRRTVLQATARCLSRWLVTLAVVASLVGVLYHYSEVPVMDKAAKKVFNTVVTGLSIALGLAITSSLDDIIRDLRWCLLAQRYRSRHKVERILQADKLTHLLGLAFTSHRLTIHVAVAAWVLLLLGSQIAVASLGLCYSVDTATGQALTVPGDILIADMSTVQTTKLLPSKSAELNAQQFTAHSYGLISSAYTLSSIDAIKAPGSIYAPGDAILFIGDSSSRYVFRETSAASVAADGTNALAIITSRSIDASTACRSARVTQGGDGRGSQLTIISTDPSDPSVINLGQASNGGTDQTSYMINTTQTCGPGCVPITAFEASATDPWFYTCNTTVSTIANTTRREHEISDTVRVLAAGAIALQGVSTSSLANDSAVSQYQSFPAESFFGMPTNGSAASMSLLLSQFAIGTVAAIAEYNDPQVISGSTAPARGENLTVKHWDIIMAILIGAVAAQLVFEVGVAVWAFRVAVPPDDMVAQAQVLRQLTMAAGSVRGRRSGRAVKGEKSDDEDGDGASGALWMYRATPLGSSGLFDLHFDKRSV</sequence>
<dbReference type="EMBL" id="JAGTJQ010000003">
    <property type="protein sequence ID" value="KAH7034509.1"/>
    <property type="molecule type" value="Genomic_DNA"/>
</dbReference>
<name>A0A9P8YAK1_9PEZI</name>
<keyword evidence="2" id="KW-0472">Membrane</keyword>
<protein>
    <submittedName>
        <fullName evidence="3">Uncharacterized protein</fullName>
    </submittedName>
</protein>
<proteinExistence type="predicted"/>
<gene>
    <name evidence="3" type="ORF">B0I36DRAFT_316463</name>
</gene>
<comment type="caution">
    <text evidence="3">The sequence shown here is derived from an EMBL/GenBank/DDBJ whole genome shotgun (WGS) entry which is preliminary data.</text>
</comment>
<evidence type="ECO:0000256" key="1">
    <source>
        <dbReference type="SAM" id="MobiDB-lite"/>
    </source>
</evidence>
<dbReference type="AlphaFoldDB" id="A0A9P8YAK1"/>